<evidence type="ECO:0000313" key="3">
    <source>
        <dbReference type="Proteomes" id="UP000234331"/>
    </source>
</evidence>
<proteinExistence type="predicted"/>
<feature type="compositionally biased region" description="Basic residues" evidence="1">
    <location>
        <begin position="44"/>
        <end position="57"/>
    </location>
</feature>
<accession>A0A2I2L1M3</accession>
<name>A0A2I2L1M3_9ACTN</name>
<keyword evidence="3" id="KW-1185">Reference proteome</keyword>
<feature type="region of interest" description="Disordered" evidence="1">
    <location>
        <begin position="1"/>
        <end position="57"/>
    </location>
</feature>
<protein>
    <submittedName>
        <fullName evidence="2">Uncharacterized protein</fullName>
    </submittedName>
</protein>
<reference evidence="2 3" key="1">
    <citation type="submission" date="2017-06" db="EMBL/GenBank/DDBJ databases">
        <authorList>
            <person name="Kim H.J."/>
            <person name="Triplett B.A."/>
        </authorList>
    </citation>
    <scope>NUCLEOTIDE SEQUENCE [LARGE SCALE GENOMIC DNA]</scope>
    <source>
        <strain evidence="2">FRACA_ARgP5</strain>
    </source>
</reference>
<evidence type="ECO:0000313" key="2">
    <source>
        <dbReference type="EMBL" id="SNQ51822.1"/>
    </source>
</evidence>
<gene>
    <name evidence="2" type="ORF">FRACA_810013</name>
</gene>
<organism evidence="2 3">
    <name type="scientific">Frankia canadensis</name>
    <dbReference type="NCBI Taxonomy" id="1836972"/>
    <lineage>
        <taxon>Bacteria</taxon>
        <taxon>Bacillati</taxon>
        <taxon>Actinomycetota</taxon>
        <taxon>Actinomycetes</taxon>
        <taxon>Frankiales</taxon>
        <taxon>Frankiaceae</taxon>
        <taxon>Frankia</taxon>
    </lineage>
</organism>
<dbReference type="AlphaFoldDB" id="A0A2I2L1M3"/>
<sequence length="57" mass="6185">MRAVLQEPSKAKPTPAQEGGSPSHQGSQPDKPLRLVTTSSVSPRCRHVSQNHGTRLR</sequence>
<evidence type="ECO:0000256" key="1">
    <source>
        <dbReference type="SAM" id="MobiDB-lite"/>
    </source>
</evidence>
<dbReference type="Proteomes" id="UP000234331">
    <property type="component" value="Unassembled WGS sequence"/>
</dbReference>
<dbReference type="EMBL" id="FZMO01000549">
    <property type="protein sequence ID" value="SNQ51822.1"/>
    <property type="molecule type" value="Genomic_DNA"/>
</dbReference>